<feature type="transmembrane region" description="Helical" evidence="2">
    <location>
        <begin position="29"/>
        <end position="51"/>
    </location>
</feature>
<dbReference type="CDD" id="cd02972">
    <property type="entry name" value="DsbA_family"/>
    <property type="match status" value="1"/>
</dbReference>
<feature type="region of interest" description="Disordered" evidence="1">
    <location>
        <begin position="304"/>
        <end position="338"/>
    </location>
</feature>
<organism evidence="4 5">
    <name type="scientific">Marinactinospora thermotolerans DSM 45154</name>
    <dbReference type="NCBI Taxonomy" id="1122192"/>
    <lineage>
        <taxon>Bacteria</taxon>
        <taxon>Bacillati</taxon>
        <taxon>Actinomycetota</taxon>
        <taxon>Actinomycetes</taxon>
        <taxon>Streptosporangiales</taxon>
        <taxon>Nocardiopsidaceae</taxon>
        <taxon>Marinactinospora</taxon>
    </lineage>
</organism>
<dbReference type="EMBL" id="FUWS01000001">
    <property type="protein sequence ID" value="SJZ45076.1"/>
    <property type="molecule type" value="Genomic_DNA"/>
</dbReference>
<keyword evidence="2" id="KW-0812">Transmembrane</keyword>
<dbReference type="OrthoDB" id="4135024at2"/>
<dbReference type="Gene3D" id="3.40.30.10">
    <property type="entry name" value="Glutaredoxin"/>
    <property type="match status" value="1"/>
</dbReference>
<keyword evidence="2" id="KW-0472">Membrane</keyword>
<dbReference type="InterPro" id="IPR012336">
    <property type="entry name" value="Thioredoxin-like_fold"/>
</dbReference>
<reference evidence="4 5" key="1">
    <citation type="submission" date="2017-02" db="EMBL/GenBank/DDBJ databases">
        <authorList>
            <person name="Peterson S.W."/>
        </authorList>
    </citation>
    <scope>NUCLEOTIDE SEQUENCE [LARGE SCALE GENOMIC DNA]</scope>
    <source>
        <strain evidence="4 5">DSM 45154</strain>
    </source>
</reference>
<feature type="domain" description="Thioredoxin-like fold" evidence="3">
    <location>
        <begin position="83"/>
        <end position="202"/>
    </location>
</feature>
<gene>
    <name evidence="4" type="ORF">SAMN02745673_00508</name>
</gene>
<dbReference type="AlphaFoldDB" id="A0A1T4KRN7"/>
<dbReference type="RefSeq" id="WP_078759892.1">
    <property type="nucleotide sequence ID" value="NZ_FUWS01000001.1"/>
</dbReference>
<dbReference type="InterPro" id="IPR036249">
    <property type="entry name" value="Thioredoxin-like_sf"/>
</dbReference>
<protein>
    <submittedName>
        <fullName evidence="4">Protein-disulfide isomerase</fullName>
    </submittedName>
</protein>
<evidence type="ECO:0000256" key="1">
    <source>
        <dbReference type="SAM" id="MobiDB-lite"/>
    </source>
</evidence>
<evidence type="ECO:0000313" key="5">
    <source>
        <dbReference type="Proteomes" id="UP000190637"/>
    </source>
</evidence>
<accession>A0A1T4KRN7</accession>
<dbReference type="SUPFAM" id="SSF52833">
    <property type="entry name" value="Thioredoxin-like"/>
    <property type="match status" value="1"/>
</dbReference>
<evidence type="ECO:0000313" key="4">
    <source>
        <dbReference type="EMBL" id="SJZ45076.1"/>
    </source>
</evidence>
<evidence type="ECO:0000256" key="2">
    <source>
        <dbReference type="SAM" id="Phobius"/>
    </source>
</evidence>
<name>A0A1T4KRN7_9ACTN</name>
<keyword evidence="2" id="KW-1133">Transmembrane helix</keyword>
<dbReference type="GO" id="GO:0016853">
    <property type="term" value="F:isomerase activity"/>
    <property type="evidence" value="ECO:0007669"/>
    <property type="project" value="UniProtKB-KW"/>
</dbReference>
<dbReference type="Proteomes" id="UP000190637">
    <property type="component" value="Unassembled WGS sequence"/>
</dbReference>
<evidence type="ECO:0000259" key="3">
    <source>
        <dbReference type="Pfam" id="PF13462"/>
    </source>
</evidence>
<keyword evidence="5" id="KW-1185">Reference proteome</keyword>
<keyword evidence="4" id="KW-0413">Isomerase</keyword>
<dbReference type="Pfam" id="PF13462">
    <property type="entry name" value="Thioredoxin_4"/>
    <property type="match status" value="1"/>
</dbReference>
<dbReference type="STRING" id="1122192.SAMN02745673_00508"/>
<sequence length="338" mass="36583">MSKASRRESRERLRQERLKQQQRAKRNKLLAIIGAAVVVVALVVGVGYLVMSSRGQSSEWDGALAPRTLQQDGSVVMATEGAQAPVVEVYADYQCPACRQFEAVNGDNLKQLAAEGKAIVHYRPVSIFSQRPDPISTNSLRGAAAARAAADHGAFVEYNDLLFENQPTEGREGFSVDELKEWGEEAGITDPAFAERIDSESAIVDQWVNDYYPALVEKAQAEMSDEEISGMRLHELMEWGRGNGVDDSFLDGTYVGEVLDATAAVNDRYSSGENAFQGTPSVYINGQLQGNDIYTVDGLTDAVEAASPGQVDTEPLADGDSPTTNPSDPPTAKETTDE</sequence>
<proteinExistence type="predicted"/>